<dbReference type="PATRIC" id="fig|1246626.3.peg.1727"/>
<gene>
    <name evidence="6" type="ORF">BleG1_1734</name>
</gene>
<dbReference type="GO" id="GO:0016829">
    <property type="term" value="F:lyase activity"/>
    <property type="evidence" value="ECO:0007669"/>
    <property type="project" value="UniProtKB-KW"/>
</dbReference>
<dbReference type="OrthoDB" id="9802667at2"/>
<dbReference type="Gene3D" id="3.20.20.70">
    <property type="entry name" value="Aldolase class I"/>
    <property type="match status" value="1"/>
</dbReference>
<organism evidence="6 7">
    <name type="scientific">Shouchella lehensis G1</name>
    <dbReference type="NCBI Taxonomy" id="1246626"/>
    <lineage>
        <taxon>Bacteria</taxon>
        <taxon>Bacillati</taxon>
        <taxon>Bacillota</taxon>
        <taxon>Bacilli</taxon>
        <taxon>Bacillales</taxon>
        <taxon>Bacillaceae</taxon>
        <taxon>Shouchella</taxon>
    </lineage>
</organism>
<evidence type="ECO:0000256" key="5">
    <source>
        <dbReference type="ARBA" id="ARBA00023277"/>
    </source>
</evidence>
<dbReference type="EMBL" id="CP003923">
    <property type="protein sequence ID" value="AIC94312.1"/>
    <property type="molecule type" value="Genomic_DNA"/>
</dbReference>
<keyword evidence="7" id="KW-1185">Reference proteome</keyword>
<keyword evidence="4" id="KW-0456">Lyase</keyword>
<dbReference type="HOGENOM" id="CLU_077795_2_0_9"/>
<dbReference type="SUPFAM" id="SSF51569">
    <property type="entry name" value="Aldolase"/>
    <property type="match status" value="1"/>
</dbReference>
<evidence type="ECO:0000256" key="1">
    <source>
        <dbReference type="ARBA" id="ARBA00004761"/>
    </source>
</evidence>
<dbReference type="PANTHER" id="PTHR30246">
    <property type="entry name" value="2-KETO-3-DEOXY-6-PHOSPHOGLUCONATE ALDOLASE"/>
    <property type="match status" value="1"/>
</dbReference>
<sequence>MNTQEKIHEGKLIAIIRDAQPEDLLNISEALIKGGMSLIEVTLNSQQALQGITRLKKALGTEVIIGAGTVLDPESAKAAIDAGADFLLSPTVNEATIKLTKRYGKVSIPGAFTPTEILSAYEYGADFIKLFPARMGPEYIKDLKGPLSHIPLIPTGGINESNVQAFLNAGSAACGIGSSLVNTTEAITKTSLEELTRKAKRFVSLAKNS</sequence>
<proteinExistence type="inferred from homology"/>
<evidence type="ECO:0000313" key="7">
    <source>
        <dbReference type="Proteomes" id="UP000027142"/>
    </source>
</evidence>
<dbReference type="STRING" id="1246626.BleG1_1734"/>
<dbReference type="AlphaFoldDB" id="A0A060LVT4"/>
<keyword evidence="5" id="KW-0119">Carbohydrate metabolism</keyword>
<dbReference type="InterPro" id="IPR000887">
    <property type="entry name" value="Aldlse_KDPG_KHG"/>
</dbReference>
<dbReference type="RefSeq" id="WP_038479518.1">
    <property type="nucleotide sequence ID" value="NZ_CP003923.1"/>
</dbReference>
<evidence type="ECO:0000256" key="2">
    <source>
        <dbReference type="ARBA" id="ARBA00006906"/>
    </source>
</evidence>
<comment type="subunit">
    <text evidence="3">Homotrimer.</text>
</comment>
<reference evidence="6 7" key="1">
    <citation type="journal article" date="2014" name="Gene">
        <title>A comparative genomic analysis of the alkalitolerant soil bacterium Bacillus lehensis G1.</title>
        <authorList>
            <person name="Noor Y.M."/>
            <person name="Samsulrizal N.H."/>
            <person name="Jema'on N.A."/>
            <person name="Low K.O."/>
            <person name="Ramli A.N."/>
            <person name="Alias N.I."/>
            <person name="Damis S.I."/>
            <person name="Fuzi S.F."/>
            <person name="Isa M.N."/>
            <person name="Murad A.M."/>
            <person name="Raih M.F."/>
            <person name="Bakar F.D."/>
            <person name="Najimudin N."/>
            <person name="Mahadi N.M."/>
            <person name="Illias R.M."/>
        </authorList>
    </citation>
    <scope>NUCLEOTIDE SEQUENCE [LARGE SCALE GENOMIC DNA]</scope>
    <source>
        <strain evidence="6 7">G1</strain>
    </source>
</reference>
<dbReference type="NCBIfam" id="TIGR01182">
    <property type="entry name" value="eda"/>
    <property type="match status" value="1"/>
</dbReference>
<dbReference type="CDD" id="cd00452">
    <property type="entry name" value="KDPG_aldolase"/>
    <property type="match status" value="1"/>
</dbReference>
<evidence type="ECO:0000313" key="6">
    <source>
        <dbReference type="EMBL" id="AIC94312.1"/>
    </source>
</evidence>
<dbReference type="Proteomes" id="UP000027142">
    <property type="component" value="Chromosome"/>
</dbReference>
<protein>
    <submittedName>
        <fullName evidence="6">2-dehydro-3-deoxy-6-phosphogalactonate aldolase</fullName>
    </submittedName>
</protein>
<evidence type="ECO:0000256" key="3">
    <source>
        <dbReference type="ARBA" id="ARBA00011233"/>
    </source>
</evidence>
<accession>A0A060LVT4</accession>
<dbReference type="PANTHER" id="PTHR30246:SF1">
    <property type="entry name" value="2-DEHYDRO-3-DEOXY-6-PHOSPHOGALACTONATE ALDOLASE-RELATED"/>
    <property type="match status" value="1"/>
</dbReference>
<dbReference type="KEGG" id="ble:BleG1_1734"/>
<name>A0A060LVT4_9BACI</name>
<comment type="similarity">
    <text evidence="2">Belongs to the KHG/KDPG aldolase family.</text>
</comment>
<comment type="pathway">
    <text evidence="1">Carbohydrate acid metabolism.</text>
</comment>
<dbReference type="Pfam" id="PF01081">
    <property type="entry name" value="Aldolase"/>
    <property type="match status" value="1"/>
</dbReference>
<dbReference type="eggNOG" id="COG0800">
    <property type="taxonomic scope" value="Bacteria"/>
</dbReference>
<dbReference type="InterPro" id="IPR013785">
    <property type="entry name" value="Aldolase_TIM"/>
</dbReference>
<evidence type="ECO:0000256" key="4">
    <source>
        <dbReference type="ARBA" id="ARBA00023239"/>
    </source>
</evidence>